<name>A0A8J5I2M6_9STRA</name>
<sequence>MQLGSPVRGNKRIYARFVAARSLQEVADSVVPDSGDESETTSHELARLRSEIHSAQAAQATTEEEIMHRESAQMACSSARRELEQTQREVHRLRERESSVLQELDAFNAQVDAHNELYQRLENRIKSAEDESQRLTQYTARQKEIFKATVATNTSQIRRLHQLLSDSDIADDSANTRLKRRNEDLREQVKRLSRANKALHAHVRLEEMDPDVLVLVLERSSRHFQDLLRLSTGELNWELLDVSGQTRGILKRLYAMKDSTMSDENFAAGLTRIACREGDDLELSQDDRAANDRKTSPGTSYAEVQKSNSKHKAKASASQSDAESTSTLVFASGDESENNTPAGPAAQSSVPRRFGCLSVYFVRSNYYNASAYVCLASLFSRVHSGGCIQVLDPNPELSATDSSATSDQDPVLFQQAPPLARLKEFWRTFRGYGPEEDVDLGFSLWERDHWISARTIELFLSTGYRVLEEDSILASTTNAQLRLALDEAKAAWEEYAVARTRRCDRLRVRLVHN</sequence>
<evidence type="ECO:0000256" key="2">
    <source>
        <dbReference type="SAM" id="MobiDB-lite"/>
    </source>
</evidence>
<feature type="compositionally biased region" description="Basic and acidic residues" evidence="2">
    <location>
        <begin position="285"/>
        <end position="295"/>
    </location>
</feature>
<gene>
    <name evidence="3" type="ORF">JG688_00017927</name>
</gene>
<protein>
    <submittedName>
        <fullName evidence="3">Uncharacterized protein</fullName>
    </submittedName>
</protein>
<feature type="coiled-coil region" evidence="1">
    <location>
        <begin position="45"/>
        <end position="138"/>
    </location>
</feature>
<keyword evidence="4" id="KW-1185">Reference proteome</keyword>
<dbReference type="EMBL" id="JAENGY010002947">
    <property type="protein sequence ID" value="KAG6942785.1"/>
    <property type="molecule type" value="Genomic_DNA"/>
</dbReference>
<dbReference type="AlphaFoldDB" id="A0A8J5I2M6"/>
<proteinExistence type="predicted"/>
<reference evidence="3" key="1">
    <citation type="submission" date="2021-01" db="EMBL/GenBank/DDBJ databases">
        <title>Phytophthora aleatoria, a newly-described species from Pinus radiata is distinct from Phytophthora cactorum isolates based on comparative genomics.</title>
        <authorList>
            <person name="Mcdougal R."/>
            <person name="Panda P."/>
            <person name="Williams N."/>
            <person name="Studholme D.J."/>
        </authorList>
    </citation>
    <scope>NUCLEOTIDE SEQUENCE</scope>
    <source>
        <strain evidence="3">NZFS 4037</strain>
    </source>
</reference>
<accession>A0A8J5I2M6</accession>
<feature type="non-terminal residue" evidence="3">
    <location>
        <position position="1"/>
    </location>
</feature>
<evidence type="ECO:0000313" key="3">
    <source>
        <dbReference type="EMBL" id="KAG6942785.1"/>
    </source>
</evidence>
<keyword evidence="1" id="KW-0175">Coiled coil</keyword>
<feature type="compositionally biased region" description="Low complexity" evidence="2">
    <location>
        <begin position="315"/>
        <end position="324"/>
    </location>
</feature>
<evidence type="ECO:0000313" key="4">
    <source>
        <dbReference type="Proteomes" id="UP000709295"/>
    </source>
</evidence>
<comment type="caution">
    <text evidence="3">The sequence shown here is derived from an EMBL/GenBank/DDBJ whole genome shotgun (WGS) entry which is preliminary data.</text>
</comment>
<feature type="coiled-coil region" evidence="1">
    <location>
        <begin position="175"/>
        <end position="202"/>
    </location>
</feature>
<dbReference type="Proteomes" id="UP000709295">
    <property type="component" value="Unassembled WGS sequence"/>
</dbReference>
<evidence type="ECO:0000256" key="1">
    <source>
        <dbReference type="SAM" id="Coils"/>
    </source>
</evidence>
<feature type="region of interest" description="Disordered" evidence="2">
    <location>
        <begin position="282"/>
        <end position="326"/>
    </location>
</feature>
<organism evidence="3 4">
    <name type="scientific">Phytophthora aleatoria</name>
    <dbReference type="NCBI Taxonomy" id="2496075"/>
    <lineage>
        <taxon>Eukaryota</taxon>
        <taxon>Sar</taxon>
        <taxon>Stramenopiles</taxon>
        <taxon>Oomycota</taxon>
        <taxon>Peronosporomycetes</taxon>
        <taxon>Peronosporales</taxon>
        <taxon>Peronosporaceae</taxon>
        <taxon>Phytophthora</taxon>
    </lineage>
</organism>